<dbReference type="Proteomes" id="UP000290942">
    <property type="component" value="Chromosome"/>
</dbReference>
<dbReference type="EMBL" id="LR214970">
    <property type="protein sequence ID" value="VEU60777.1"/>
    <property type="molecule type" value="Genomic_DNA"/>
</dbReference>
<dbReference type="PIRSF" id="PIRSF000705">
    <property type="entry name" value="DNK"/>
    <property type="match status" value="1"/>
</dbReference>
<keyword evidence="2" id="KW-0067">ATP-binding</keyword>
<dbReference type="GO" id="GO:0005524">
    <property type="term" value="F:ATP binding"/>
    <property type="evidence" value="ECO:0007669"/>
    <property type="project" value="UniProtKB-KW"/>
</dbReference>
<dbReference type="GO" id="GO:0005737">
    <property type="term" value="C:cytoplasm"/>
    <property type="evidence" value="ECO:0007669"/>
    <property type="project" value="TreeGrafter"/>
</dbReference>
<evidence type="ECO:0000313" key="5">
    <source>
        <dbReference type="Proteomes" id="UP000290942"/>
    </source>
</evidence>
<dbReference type="SUPFAM" id="SSF52540">
    <property type="entry name" value="P-loop containing nucleoside triphosphate hydrolases"/>
    <property type="match status" value="1"/>
</dbReference>
<dbReference type="InterPro" id="IPR050566">
    <property type="entry name" value="Deoxyribonucleoside_kinase"/>
</dbReference>
<sequence length="217" mass="25683">MIIGISGMIASGKSTLAKNLAKYYNNSIYLEEFQSEDKIFNQFIEWFYKGVKNINLAFQAYILESSANTLRSALIDFSKSGKICQTNHIFLDRFNLEHYIFALISMKNKPAKFIKAFDQLFNKMIEKEQNPNLAIFIDIDFDNFKERLFKRGRESEIKNYEQNEEYFKELHALYRHLYEKLMNTYKIPYAIIDGNNKNEHQILAEAINIIEKFDFSK</sequence>
<gene>
    <name evidence="4" type="primary">MCYN0418_1</name>
    <name evidence="4" type="ORF">NCTC10122_00379</name>
</gene>
<dbReference type="PANTHER" id="PTHR10513">
    <property type="entry name" value="DEOXYNUCLEOSIDE KINASE"/>
    <property type="match status" value="1"/>
</dbReference>
<evidence type="ECO:0000256" key="1">
    <source>
        <dbReference type="PIRSR" id="PIRSR000705-1"/>
    </source>
</evidence>
<evidence type="ECO:0000313" key="4">
    <source>
        <dbReference type="EMBL" id="VEU60777.1"/>
    </source>
</evidence>
<dbReference type="RefSeq" id="WP_129687678.1">
    <property type="nucleotide sequence ID" value="NZ_LR214970.1"/>
</dbReference>
<keyword evidence="4" id="KW-0808">Transferase</keyword>
<dbReference type="Pfam" id="PF01712">
    <property type="entry name" value="dNK"/>
    <property type="match status" value="1"/>
</dbReference>
<feature type="binding site" evidence="2">
    <location>
        <begin position="147"/>
        <end position="151"/>
    </location>
    <ligand>
        <name>ATP</name>
        <dbReference type="ChEBI" id="CHEBI:30616"/>
    </ligand>
</feature>
<feature type="binding site" evidence="2">
    <location>
        <begin position="7"/>
        <end position="15"/>
    </location>
    <ligand>
        <name>ATP</name>
        <dbReference type="ChEBI" id="CHEBI:30616"/>
    </ligand>
</feature>
<keyword evidence="2" id="KW-0547">Nucleotide-binding</keyword>
<dbReference type="Gene3D" id="3.40.50.300">
    <property type="entry name" value="P-loop containing nucleotide triphosphate hydrolases"/>
    <property type="match status" value="1"/>
</dbReference>
<feature type="active site" description="Proton acceptor" evidence="1">
    <location>
        <position position="92"/>
    </location>
</feature>
<dbReference type="AlphaFoldDB" id="A0A449A929"/>
<keyword evidence="4" id="KW-0418">Kinase</keyword>
<dbReference type="InterPro" id="IPR027417">
    <property type="entry name" value="P-loop_NTPase"/>
</dbReference>
<proteinExistence type="predicted"/>
<evidence type="ECO:0000256" key="2">
    <source>
        <dbReference type="PIRSR" id="PIRSR000705-3"/>
    </source>
</evidence>
<protein>
    <submittedName>
        <fullName evidence="4">Deoxyguanosine kinase</fullName>
        <ecNumber evidence="4">2.7.1.113</ecNumber>
    </submittedName>
</protein>
<dbReference type="EC" id="2.7.1.113" evidence="4"/>
<accession>A0A449A929</accession>
<evidence type="ECO:0000259" key="3">
    <source>
        <dbReference type="Pfam" id="PF01712"/>
    </source>
</evidence>
<organism evidence="4 5">
    <name type="scientific">Mycoplasmopsis bovigenitalium</name>
    <dbReference type="NCBI Taxonomy" id="2112"/>
    <lineage>
        <taxon>Bacteria</taxon>
        <taxon>Bacillati</taxon>
        <taxon>Mycoplasmatota</taxon>
        <taxon>Mycoplasmoidales</taxon>
        <taxon>Metamycoplasmataceae</taxon>
        <taxon>Mycoplasmopsis</taxon>
    </lineage>
</organism>
<feature type="domain" description="Deoxynucleoside kinase" evidence="3">
    <location>
        <begin position="3"/>
        <end position="200"/>
    </location>
</feature>
<dbReference type="InterPro" id="IPR031314">
    <property type="entry name" value="DNK_dom"/>
</dbReference>
<dbReference type="InterPro" id="IPR002624">
    <property type="entry name" value="DCK/DGK"/>
</dbReference>
<reference evidence="4 5" key="1">
    <citation type="submission" date="2019-01" db="EMBL/GenBank/DDBJ databases">
        <authorList>
            <consortium name="Pathogen Informatics"/>
        </authorList>
    </citation>
    <scope>NUCLEOTIDE SEQUENCE [LARGE SCALE GENOMIC DNA]</scope>
    <source>
        <strain evidence="4 5">NCTC10122</strain>
    </source>
</reference>
<dbReference type="GO" id="GO:0004138">
    <property type="term" value="F:deoxyguanosine kinase activity"/>
    <property type="evidence" value="ECO:0007669"/>
    <property type="project" value="UniProtKB-EC"/>
</dbReference>
<dbReference type="PANTHER" id="PTHR10513:SF35">
    <property type="entry name" value="DEOXYADENOSINE KINASE"/>
    <property type="match status" value="1"/>
</dbReference>
<name>A0A449A929_9BACT</name>